<evidence type="ECO:0000313" key="1">
    <source>
        <dbReference type="EMBL" id="EJK65968.1"/>
    </source>
</evidence>
<comment type="caution">
    <text evidence="1">The sequence shown here is derived from an EMBL/GenBank/DDBJ whole genome shotgun (WGS) entry which is preliminary data.</text>
</comment>
<protein>
    <recommendedName>
        <fullName evidence="3">DUF4145 domain-containing protein</fullName>
    </recommendedName>
</protein>
<dbReference type="Proteomes" id="UP000266841">
    <property type="component" value="Unassembled WGS sequence"/>
</dbReference>
<gene>
    <name evidence="1" type="ORF">THAOC_13130</name>
</gene>
<reference evidence="1 2" key="1">
    <citation type="journal article" date="2012" name="Genome Biol.">
        <title>Genome and low-iron response of an oceanic diatom adapted to chronic iron limitation.</title>
        <authorList>
            <person name="Lommer M."/>
            <person name="Specht M."/>
            <person name="Roy A.S."/>
            <person name="Kraemer L."/>
            <person name="Andreson R."/>
            <person name="Gutowska M.A."/>
            <person name="Wolf J."/>
            <person name="Bergner S.V."/>
            <person name="Schilhabel M.B."/>
            <person name="Klostermeier U.C."/>
            <person name="Beiko R.G."/>
            <person name="Rosenstiel P."/>
            <person name="Hippler M."/>
            <person name="Laroche J."/>
        </authorList>
    </citation>
    <scope>NUCLEOTIDE SEQUENCE [LARGE SCALE GENOMIC DNA]</scope>
    <source>
        <strain evidence="1 2">CCMP1005</strain>
    </source>
</reference>
<evidence type="ECO:0008006" key="3">
    <source>
        <dbReference type="Google" id="ProtNLM"/>
    </source>
</evidence>
<organism evidence="1 2">
    <name type="scientific">Thalassiosira oceanica</name>
    <name type="common">Marine diatom</name>
    <dbReference type="NCBI Taxonomy" id="159749"/>
    <lineage>
        <taxon>Eukaryota</taxon>
        <taxon>Sar</taxon>
        <taxon>Stramenopiles</taxon>
        <taxon>Ochrophyta</taxon>
        <taxon>Bacillariophyta</taxon>
        <taxon>Coscinodiscophyceae</taxon>
        <taxon>Thalassiosirophycidae</taxon>
        <taxon>Thalassiosirales</taxon>
        <taxon>Thalassiosiraceae</taxon>
        <taxon>Thalassiosira</taxon>
    </lineage>
</organism>
<proteinExistence type="predicted"/>
<sequence length="313" mass="35360">MGAVFSSSSSYLQYKNDYELVIRATKDLEYLLETGFGAPSGKTVGLHDKITFVESNHKLTQDTVKKLRYLVTIRNKLVHDRNFNKLPDRKQFAKSYDTVEKELKDKLKESLQVATKTFQTLEKFHSQPWQNHLGVLEGGIEQEPITYGEKTTLKPRTVTWRTSICLEQNGGKSFRGPLQAIKTQINHSAESAEEPFRQAFHTARTPQPSSCIARISALVHSTPPARAVRLALLESIGTQTSVTRHRHSTPGLYLPSLAPTSCLLRADTIGRMILIANNRRTFDQILLGRQPRSKGLLPSFSSSTFYDTPIRYR</sequence>
<name>K0SIB0_THAOC</name>
<dbReference type="AlphaFoldDB" id="K0SIB0"/>
<keyword evidence="2" id="KW-1185">Reference proteome</keyword>
<dbReference type="EMBL" id="AGNL01015351">
    <property type="protein sequence ID" value="EJK65968.1"/>
    <property type="molecule type" value="Genomic_DNA"/>
</dbReference>
<dbReference type="OrthoDB" id="10261355at2759"/>
<evidence type="ECO:0000313" key="2">
    <source>
        <dbReference type="Proteomes" id="UP000266841"/>
    </source>
</evidence>
<dbReference type="eggNOG" id="ENOG502S9KR">
    <property type="taxonomic scope" value="Eukaryota"/>
</dbReference>
<accession>K0SIB0</accession>